<evidence type="ECO:0000256" key="3">
    <source>
        <dbReference type="ARBA" id="ARBA00023211"/>
    </source>
</evidence>
<feature type="binding site" evidence="6">
    <location>
        <position position="258"/>
    </location>
    <ligand>
        <name>Mn(2+)</name>
        <dbReference type="ChEBI" id="CHEBI:29035"/>
    </ligand>
</feature>
<dbReference type="NCBIfam" id="NF002203">
    <property type="entry name" value="PRK01076.1"/>
    <property type="match status" value="1"/>
</dbReference>
<evidence type="ECO:0000256" key="5">
    <source>
        <dbReference type="ARBA" id="ARBA00023308"/>
    </source>
</evidence>
<feature type="binding site" evidence="6">
    <location>
        <position position="290"/>
    </location>
    <ligand>
        <name>Mn(2+)</name>
        <dbReference type="ChEBI" id="CHEBI:29035"/>
    </ligand>
</feature>
<accession>A0A2U1BB53</accession>
<evidence type="ECO:0000313" key="9">
    <source>
        <dbReference type="EMBL" id="PVY45861.1"/>
    </source>
</evidence>
<dbReference type="Proteomes" id="UP000245959">
    <property type="component" value="Unassembled WGS sequence"/>
</dbReference>
<dbReference type="InterPro" id="IPR009308">
    <property type="entry name" value="Rhamnose_isomerase"/>
</dbReference>
<dbReference type="UniPathway" id="UPA00541">
    <property type="reaction ID" value="UER00601"/>
</dbReference>
<comment type="pathway">
    <text evidence="6">Carbohydrate degradation; L-rhamnose degradation; glycerone phosphate from L-rhamnose: step 1/3.</text>
</comment>
<gene>
    <name evidence="6" type="primary">rhaA</name>
    <name evidence="9" type="ORF">C8D82_10155</name>
    <name evidence="8" type="ORF">HF882_10310</name>
</gene>
<reference evidence="8 11" key="2">
    <citation type="submission" date="2020-04" db="EMBL/GenBank/DDBJ databases">
        <authorList>
            <person name="Hitch T.C.A."/>
            <person name="Wylensek D."/>
            <person name="Clavel T."/>
        </authorList>
    </citation>
    <scope>NUCLEOTIDE SEQUENCE [LARGE SCALE GENOMIC DNA]</scope>
    <source>
        <strain evidence="8 11">COR2-253-APC-1A</strain>
    </source>
</reference>
<protein>
    <recommendedName>
        <fullName evidence="6 7">L-rhamnose isomerase</fullName>
        <ecNumber evidence="6 7">5.3.1.14</ecNumber>
    </recommendedName>
</protein>
<dbReference type="PANTHER" id="PTHR30268">
    <property type="entry name" value="L-RHAMNOSE ISOMERASE"/>
    <property type="match status" value="1"/>
</dbReference>
<dbReference type="Gene3D" id="3.20.20.150">
    <property type="entry name" value="Divalent-metal-dependent TIM barrel enzymes"/>
    <property type="match status" value="1"/>
</dbReference>
<dbReference type="Proteomes" id="UP000576225">
    <property type="component" value="Unassembled WGS sequence"/>
</dbReference>
<dbReference type="GO" id="GO:0019324">
    <property type="term" value="P:L-lyxose metabolic process"/>
    <property type="evidence" value="ECO:0007669"/>
    <property type="project" value="TreeGrafter"/>
</dbReference>
<comment type="cofactor">
    <cofactor evidence="6">
        <name>Mn(2+)</name>
        <dbReference type="ChEBI" id="CHEBI:29035"/>
    </cofactor>
    <text evidence="6">Binds 1 Mn(2+) ion per subunit.</text>
</comment>
<dbReference type="GO" id="GO:0019301">
    <property type="term" value="P:rhamnose catabolic process"/>
    <property type="evidence" value="ECO:0007669"/>
    <property type="project" value="UniProtKB-UniRule"/>
</dbReference>
<dbReference type="Pfam" id="PF06134">
    <property type="entry name" value="RhaA"/>
    <property type="match status" value="1"/>
</dbReference>
<evidence type="ECO:0000256" key="6">
    <source>
        <dbReference type="HAMAP-Rule" id="MF_00541"/>
    </source>
</evidence>
<dbReference type="GO" id="GO:0008740">
    <property type="term" value="F:L-rhamnose isomerase activity"/>
    <property type="evidence" value="ECO:0007669"/>
    <property type="project" value="UniProtKB-UniRule"/>
</dbReference>
<keyword evidence="3 6" id="KW-0464">Manganese</keyword>
<dbReference type="GeneID" id="78293592"/>
<dbReference type="PANTHER" id="PTHR30268:SF0">
    <property type="entry name" value="L-RHAMNOSE ISOMERASE"/>
    <property type="match status" value="1"/>
</dbReference>
<comment type="function">
    <text evidence="6">Catalyzes the interconversion of L-rhamnose and L-rhamnulose.</text>
</comment>
<dbReference type="EC" id="5.3.1.14" evidence="6 7"/>
<evidence type="ECO:0000313" key="11">
    <source>
        <dbReference type="Proteomes" id="UP000576225"/>
    </source>
</evidence>
<comment type="caution">
    <text evidence="9">The sequence shown here is derived from an EMBL/GenBank/DDBJ whole genome shotgun (WGS) entry which is preliminary data.</text>
</comment>
<feature type="binding site" evidence="6">
    <location>
        <position position="292"/>
    </location>
    <ligand>
        <name>Mn(2+)</name>
        <dbReference type="ChEBI" id="CHEBI:29035"/>
    </ligand>
</feature>
<evidence type="ECO:0000256" key="1">
    <source>
        <dbReference type="ARBA" id="ARBA00022490"/>
    </source>
</evidence>
<organism evidence="9 10">
    <name type="scientific">Victivallis vadensis</name>
    <dbReference type="NCBI Taxonomy" id="172901"/>
    <lineage>
        <taxon>Bacteria</taxon>
        <taxon>Pseudomonadati</taxon>
        <taxon>Lentisphaerota</taxon>
        <taxon>Lentisphaeria</taxon>
        <taxon>Victivallales</taxon>
        <taxon>Victivallaceae</taxon>
        <taxon>Victivallis</taxon>
    </lineage>
</organism>
<dbReference type="RefSeq" id="WP_116882257.1">
    <property type="nucleotide sequence ID" value="NZ_CABMMC010000215.1"/>
</dbReference>
<comment type="catalytic activity">
    <reaction evidence="6">
        <text>L-rhamnopyranose = L-rhamnulose</text>
        <dbReference type="Rhea" id="RHEA:23160"/>
        <dbReference type="ChEBI" id="CHEBI:17897"/>
        <dbReference type="ChEBI" id="CHEBI:62346"/>
        <dbReference type="EC" id="5.3.1.14"/>
    </reaction>
</comment>
<dbReference type="EMBL" id="QEKH01000001">
    <property type="protein sequence ID" value="PVY45861.1"/>
    <property type="molecule type" value="Genomic_DNA"/>
</dbReference>
<keyword evidence="2 6" id="KW-0479">Metal-binding</keyword>
<dbReference type="EMBL" id="JABAEW010000017">
    <property type="protein sequence ID" value="NMD86976.1"/>
    <property type="molecule type" value="Genomic_DNA"/>
</dbReference>
<comment type="subcellular location">
    <subcellularLocation>
        <location evidence="6">Cytoplasm</location>
    </subcellularLocation>
</comment>
<keyword evidence="5 6" id="KW-0684">Rhamnose metabolism</keyword>
<keyword evidence="1 6" id="KW-0963">Cytoplasm</keyword>
<dbReference type="HAMAP" id="MF_00541">
    <property type="entry name" value="RhaA"/>
    <property type="match status" value="1"/>
</dbReference>
<reference evidence="9 10" key="1">
    <citation type="submission" date="2018-04" db="EMBL/GenBank/DDBJ databases">
        <title>Genomic Encyclopedia of Type Strains, Phase IV (KMG-IV): sequencing the most valuable type-strain genomes for metagenomic binning, comparative biology and taxonomic classification.</title>
        <authorList>
            <person name="Goeker M."/>
        </authorList>
    </citation>
    <scope>NUCLEOTIDE SEQUENCE [LARGE SCALE GENOMIC DNA]</scope>
    <source>
        <strain evidence="9 10">DSM 14823</strain>
    </source>
</reference>
<evidence type="ECO:0000256" key="7">
    <source>
        <dbReference type="NCBIfam" id="TIGR01748"/>
    </source>
</evidence>
<dbReference type="SUPFAM" id="SSF51658">
    <property type="entry name" value="Xylose isomerase-like"/>
    <property type="match status" value="1"/>
</dbReference>
<dbReference type="GO" id="GO:0030145">
    <property type="term" value="F:manganese ion binding"/>
    <property type="evidence" value="ECO:0007669"/>
    <property type="project" value="UniProtKB-UniRule"/>
</dbReference>
<keyword evidence="4 6" id="KW-0413">Isomerase</keyword>
<dbReference type="InterPro" id="IPR036237">
    <property type="entry name" value="Xyl_isomerase-like_sf"/>
</dbReference>
<evidence type="ECO:0000313" key="10">
    <source>
        <dbReference type="Proteomes" id="UP000245959"/>
    </source>
</evidence>
<dbReference type="GO" id="GO:0005737">
    <property type="term" value="C:cytoplasm"/>
    <property type="evidence" value="ECO:0007669"/>
    <property type="project" value="UniProtKB-SubCell"/>
</dbReference>
<evidence type="ECO:0000256" key="2">
    <source>
        <dbReference type="ARBA" id="ARBA00022723"/>
    </source>
</evidence>
<dbReference type="OrthoDB" id="9766697at2"/>
<evidence type="ECO:0000256" key="4">
    <source>
        <dbReference type="ARBA" id="ARBA00023235"/>
    </source>
</evidence>
<proteinExistence type="inferred from homology"/>
<dbReference type="InterPro" id="IPR050337">
    <property type="entry name" value="L-rhamnose_isomerase"/>
</dbReference>
<comment type="similarity">
    <text evidence="6">Belongs to the rhamnose isomerase family.</text>
</comment>
<sequence length="415" mass="46972">MASMFDSAKQVYGELGVDVEAAFKRLDQIAVSLHCWQGDDVAGFENSGALDGGIQVTGNYPGRARNAEELRSDIDEVLSLIPGKKRLNLHALYAEPGKEKVSRDEIRPEHFANWIAWAKKNNVGLDFNPSFFSHPMMKDGFTLSSPDAEVRKFWIRHGIACRKIAEAFGRELGDTCITNFWVPDGYKDIPFDRLAPRERLRDSLDEIFAVEIDQNCNRDAVESKLFGIGAESCTVGSHEFYMGYAARNKKLLCLDAGHFHPTEVISDKLTSCLMFVDEVLLHVSRGVRWDSDHVVIMNEELKAIAEEVIRHNYDKRVHIGLDYFDASINRIMAWTIGARNMSKALLMALVEPAKQLRDAENSGDFSTRLALMEEIKTLPFAPIWNEYCERHNVPVGTAWIEEVKRYEKSVLAKRA</sequence>
<dbReference type="AlphaFoldDB" id="A0A2U1BB53"/>
<keyword evidence="10" id="KW-1185">Reference proteome</keyword>
<evidence type="ECO:0000313" key="8">
    <source>
        <dbReference type="EMBL" id="NMD86976.1"/>
    </source>
</evidence>
<name>A0A2U1BB53_9BACT</name>
<dbReference type="NCBIfam" id="TIGR01748">
    <property type="entry name" value="rhaA"/>
    <property type="match status" value="1"/>
</dbReference>